<gene>
    <name evidence="8" type="ORF">TeGR_g11655</name>
</gene>
<sequence length="557" mass="63143">MYPAEAEALEQQRILRRASYAEAPVNVVKEASANNARDKKIMMEAVQNKLARDREAAAQARFEPPKEFVHKQAKKAEDEARHAAFGKGKDGREAMSLGKAAYAAVMDRYRKQGMSDADRMEEDEREEAIANEKRAQHEKATKVPMFATNTDTRPRLGADDTKGDYAATKARKDFEREVLEWDRTGGRNEHREIREAFAEFLTEKYMCQILDGLPSTIVVTKNRKDIMRIIEEFVVGPPDEEDGGAEQQGSSSEEESDEEDEPYYNAAASKNVKLRQLFEKRKAAKEKMQNVRNPVSELPLHEAIEKQDDLKKRTLAAKNAEERARYEKEKEDNRFVKKEKGGGERKMRKTFVSFEPWACSLCGKKNEARETKCATCGRAKTHGLEKERAKAAEKAKTESADTEEAKKKAAEAKKINDEYMRFLAMKTKTDTEADDRNGLAGDINGLLASLRGTLGPLSDVVVAPPKVTDEDWRVHQPQGRLDGRHINEVNHDTDVDVDVKRKNVREDWLHSVGAGDKFAPQEGVNKNFHMSDAEKNYHEIKKPFDYSTVKKAEEEDS</sequence>
<feature type="domain" description="RanBP2-type" evidence="7">
    <location>
        <begin position="353"/>
        <end position="382"/>
    </location>
</feature>
<name>A0ABQ6MXS2_9STRA</name>
<keyword evidence="2 4" id="KW-0863">Zinc-finger</keyword>
<evidence type="ECO:0000259" key="7">
    <source>
        <dbReference type="PROSITE" id="PS50199"/>
    </source>
</evidence>
<evidence type="ECO:0000256" key="6">
    <source>
        <dbReference type="SAM" id="MobiDB-lite"/>
    </source>
</evidence>
<feature type="compositionally biased region" description="Basic and acidic residues" evidence="6">
    <location>
        <begin position="63"/>
        <end position="91"/>
    </location>
</feature>
<protein>
    <recommendedName>
        <fullName evidence="7">RanBP2-type domain-containing protein</fullName>
    </recommendedName>
</protein>
<dbReference type="PROSITE" id="PS50199">
    <property type="entry name" value="ZF_RANBP2_2"/>
    <property type="match status" value="1"/>
</dbReference>
<evidence type="ECO:0000256" key="4">
    <source>
        <dbReference type="PROSITE-ProRule" id="PRU00322"/>
    </source>
</evidence>
<dbReference type="InterPro" id="IPR001876">
    <property type="entry name" value="Znf_RanBP2"/>
</dbReference>
<dbReference type="InterPro" id="IPR036443">
    <property type="entry name" value="Znf_RanBP2_sf"/>
</dbReference>
<keyword evidence="5" id="KW-0175">Coiled coil</keyword>
<feature type="region of interest" description="Disordered" evidence="6">
    <location>
        <begin position="55"/>
        <end position="91"/>
    </location>
</feature>
<evidence type="ECO:0000256" key="1">
    <source>
        <dbReference type="ARBA" id="ARBA00022723"/>
    </source>
</evidence>
<evidence type="ECO:0000256" key="2">
    <source>
        <dbReference type="ARBA" id="ARBA00022771"/>
    </source>
</evidence>
<evidence type="ECO:0000256" key="3">
    <source>
        <dbReference type="ARBA" id="ARBA00022833"/>
    </source>
</evidence>
<dbReference type="PROSITE" id="PS01358">
    <property type="entry name" value="ZF_RANBP2_1"/>
    <property type="match status" value="1"/>
</dbReference>
<dbReference type="Proteomes" id="UP001165060">
    <property type="component" value="Unassembled WGS sequence"/>
</dbReference>
<evidence type="ECO:0000313" key="8">
    <source>
        <dbReference type="EMBL" id="GMI35837.1"/>
    </source>
</evidence>
<organism evidence="8 9">
    <name type="scientific">Tetraparma gracilis</name>
    <dbReference type="NCBI Taxonomy" id="2962635"/>
    <lineage>
        <taxon>Eukaryota</taxon>
        <taxon>Sar</taxon>
        <taxon>Stramenopiles</taxon>
        <taxon>Ochrophyta</taxon>
        <taxon>Bolidophyceae</taxon>
        <taxon>Parmales</taxon>
        <taxon>Triparmaceae</taxon>
        <taxon>Tetraparma</taxon>
    </lineage>
</organism>
<keyword evidence="3" id="KW-0862">Zinc</keyword>
<evidence type="ECO:0000313" key="9">
    <source>
        <dbReference type="Proteomes" id="UP001165060"/>
    </source>
</evidence>
<reference evidence="8 9" key="1">
    <citation type="journal article" date="2023" name="Commun. Biol.">
        <title>Genome analysis of Parmales, the sister group of diatoms, reveals the evolutionary specialization of diatoms from phago-mixotrophs to photoautotrophs.</title>
        <authorList>
            <person name="Ban H."/>
            <person name="Sato S."/>
            <person name="Yoshikawa S."/>
            <person name="Yamada K."/>
            <person name="Nakamura Y."/>
            <person name="Ichinomiya M."/>
            <person name="Sato N."/>
            <person name="Blanc-Mathieu R."/>
            <person name="Endo H."/>
            <person name="Kuwata A."/>
            <person name="Ogata H."/>
        </authorList>
    </citation>
    <scope>NUCLEOTIDE SEQUENCE [LARGE SCALE GENOMIC DNA]</scope>
</reference>
<dbReference type="SUPFAM" id="SSF90209">
    <property type="entry name" value="Ran binding protein zinc finger-like"/>
    <property type="match status" value="1"/>
</dbReference>
<proteinExistence type="predicted"/>
<feature type="compositionally biased region" description="Acidic residues" evidence="6">
    <location>
        <begin position="252"/>
        <end position="262"/>
    </location>
</feature>
<keyword evidence="9" id="KW-1185">Reference proteome</keyword>
<evidence type="ECO:0000256" key="5">
    <source>
        <dbReference type="SAM" id="Coils"/>
    </source>
</evidence>
<comment type="caution">
    <text evidence="8">The sequence shown here is derived from an EMBL/GenBank/DDBJ whole genome shotgun (WGS) entry which is preliminary data.</text>
</comment>
<feature type="region of interest" description="Disordered" evidence="6">
    <location>
        <begin position="386"/>
        <end position="405"/>
    </location>
</feature>
<feature type="region of interest" description="Disordered" evidence="6">
    <location>
        <begin position="233"/>
        <end position="266"/>
    </location>
</feature>
<keyword evidence="1" id="KW-0479">Metal-binding</keyword>
<accession>A0ABQ6MXS2</accession>
<dbReference type="EMBL" id="BRYB01000707">
    <property type="protein sequence ID" value="GMI35837.1"/>
    <property type="molecule type" value="Genomic_DNA"/>
</dbReference>
<feature type="coiled-coil region" evidence="5">
    <location>
        <begin position="312"/>
        <end position="339"/>
    </location>
</feature>